<gene>
    <name evidence="2" type="ORF">CKJAJONC_01149</name>
    <name evidence="1" type="ORF">GT464_06835</name>
</gene>
<accession>A0A5K1IKT7</accession>
<dbReference type="EMBL" id="WWSR01000010">
    <property type="protein sequence ID" value="MZJ39661.1"/>
    <property type="molecule type" value="Genomic_DNA"/>
</dbReference>
<evidence type="ECO:0000313" key="3">
    <source>
        <dbReference type="Proteomes" id="UP000368032"/>
    </source>
</evidence>
<dbReference type="Proteomes" id="UP000368032">
    <property type="component" value="Unassembled WGS sequence"/>
</dbReference>
<sequence length="61" mass="7211">MEQQTEKPKRRPSIEVRCPKCGMREIWHHLPKGGDRCRWCGHLFEDFTYRKVGPSAKEGAR</sequence>
<proteinExistence type="predicted"/>
<evidence type="ECO:0000313" key="1">
    <source>
        <dbReference type="EMBL" id="MZJ39661.1"/>
    </source>
</evidence>
<dbReference type="EMBL" id="CABWIF010000002">
    <property type="protein sequence ID" value="VWL87544.1"/>
    <property type="molecule type" value="Genomic_DNA"/>
</dbReference>
<dbReference type="Proteomes" id="UP000469380">
    <property type="component" value="Unassembled WGS sequence"/>
</dbReference>
<name>A0A5K1IKT7_9ACTN</name>
<reference evidence="2 3" key="2">
    <citation type="submission" date="2019-10" db="EMBL/GenBank/DDBJ databases">
        <authorList>
            <person name="Wolf R A."/>
        </authorList>
    </citation>
    <scope>NUCLEOTIDE SEQUENCE [LARGE SCALE GENOMIC DNA]</scope>
    <source>
        <strain evidence="2">Collinsella_aerofaciens_DSM_13712</strain>
    </source>
</reference>
<evidence type="ECO:0000313" key="4">
    <source>
        <dbReference type="Proteomes" id="UP000469380"/>
    </source>
</evidence>
<evidence type="ECO:0000313" key="2">
    <source>
        <dbReference type="EMBL" id="VWL87544.1"/>
    </source>
</evidence>
<protein>
    <submittedName>
        <fullName evidence="2">Uncharacterized protein</fullName>
    </submittedName>
</protein>
<dbReference type="SUPFAM" id="SSF57783">
    <property type="entry name" value="Zinc beta-ribbon"/>
    <property type="match status" value="1"/>
</dbReference>
<dbReference type="AlphaFoldDB" id="A0A5K1IKT7"/>
<dbReference type="RefSeq" id="WP_117637868.1">
    <property type="nucleotide sequence ID" value="NZ_CABWIF010000002.1"/>
</dbReference>
<reference evidence="1 4" key="1">
    <citation type="journal article" date="2019" name="Nat. Med.">
        <title>A library of human gut bacterial isolates paired with longitudinal multiomics data enables mechanistic microbiome research.</title>
        <authorList>
            <person name="Poyet M."/>
            <person name="Groussin M."/>
            <person name="Gibbons S.M."/>
            <person name="Avila-Pacheco J."/>
            <person name="Jiang X."/>
            <person name="Kearney S.M."/>
            <person name="Perrotta A.R."/>
            <person name="Berdy B."/>
            <person name="Zhao S."/>
            <person name="Lieberman T.D."/>
            <person name="Swanson P.K."/>
            <person name="Smith M."/>
            <person name="Roesemann S."/>
            <person name="Alexander J.E."/>
            <person name="Rich S.A."/>
            <person name="Livny J."/>
            <person name="Vlamakis H."/>
            <person name="Clish C."/>
            <person name="Bullock K."/>
            <person name="Deik A."/>
            <person name="Scott J."/>
            <person name="Pierce K.A."/>
            <person name="Xavier R.J."/>
            <person name="Alm E.J."/>
        </authorList>
    </citation>
    <scope>NUCLEOTIDE SEQUENCE [LARGE SCALE GENOMIC DNA]</scope>
    <source>
        <strain evidence="1 4">BIOML-A20</strain>
    </source>
</reference>
<organism evidence="2 3">
    <name type="scientific">Collinsella aerofaciens</name>
    <dbReference type="NCBI Taxonomy" id="74426"/>
    <lineage>
        <taxon>Bacteria</taxon>
        <taxon>Bacillati</taxon>
        <taxon>Actinomycetota</taxon>
        <taxon>Coriobacteriia</taxon>
        <taxon>Coriobacteriales</taxon>
        <taxon>Coriobacteriaceae</taxon>
        <taxon>Collinsella</taxon>
    </lineage>
</organism>